<gene>
    <name evidence="2" type="ORF">PCOR1329_LOCUS81204</name>
</gene>
<dbReference type="EMBL" id="CAUYUJ010021573">
    <property type="protein sequence ID" value="CAK0905514.1"/>
    <property type="molecule type" value="Genomic_DNA"/>
</dbReference>
<feature type="region of interest" description="Disordered" evidence="1">
    <location>
        <begin position="15"/>
        <end position="55"/>
    </location>
</feature>
<evidence type="ECO:0000313" key="3">
    <source>
        <dbReference type="Proteomes" id="UP001189429"/>
    </source>
</evidence>
<evidence type="ECO:0000313" key="2">
    <source>
        <dbReference type="EMBL" id="CAK0905514.1"/>
    </source>
</evidence>
<comment type="caution">
    <text evidence="2">The sequence shown here is derived from an EMBL/GenBank/DDBJ whole genome shotgun (WGS) entry which is preliminary data.</text>
</comment>
<name>A0ABN9XZD8_9DINO</name>
<dbReference type="Proteomes" id="UP001189429">
    <property type="component" value="Unassembled WGS sequence"/>
</dbReference>
<organism evidence="2 3">
    <name type="scientific">Prorocentrum cordatum</name>
    <dbReference type="NCBI Taxonomy" id="2364126"/>
    <lineage>
        <taxon>Eukaryota</taxon>
        <taxon>Sar</taxon>
        <taxon>Alveolata</taxon>
        <taxon>Dinophyceae</taxon>
        <taxon>Prorocentrales</taxon>
        <taxon>Prorocentraceae</taxon>
        <taxon>Prorocentrum</taxon>
    </lineage>
</organism>
<feature type="non-terminal residue" evidence="2">
    <location>
        <position position="1"/>
    </location>
</feature>
<proteinExistence type="predicted"/>
<accession>A0ABN9XZD8</accession>
<reference evidence="2" key="1">
    <citation type="submission" date="2023-10" db="EMBL/GenBank/DDBJ databases">
        <authorList>
            <person name="Chen Y."/>
            <person name="Shah S."/>
            <person name="Dougan E. K."/>
            <person name="Thang M."/>
            <person name="Chan C."/>
        </authorList>
    </citation>
    <scope>NUCLEOTIDE SEQUENCE [LARGE SCALE GENOMIC DNA]</scope>
</reference>
<sequence>DDCLFDVSYKMLVEGEEGHRRSSRSRTAPREARAVPAAQDEESDKAVGSRMPRLRSAPQLHALAAVPAAMRRLHPRAQAMHLQADPGQTSGACLGGLQFRADPP</sequence>
<evidence type="ECO:0000256" key="1">
    <source>
        <dbReference type="SAM" id="MobiDB-lite"/>
    </source>
</evidence>
<protein>
    <submittedName>
        <fullName evidence="2">Uncharacterized protein</fullName>
    </submittedName>
</protein>
<keyword evidence="3" id="KW-1185">Reference proteome</keyword>